<protein>
    <recommendedName>
        <fullName evidence="4">Orc1-like AAA ATPase domain-containing protein</fullName>
    </recommendedName>
</protein>
<keyword evidence="1" id="KW-0547">Nucleotide-binding</keyword>
<name>A0A7K0DWY3_9NOCA</name>
<dbReference type="InterPro" id="IPR027417">
    <property type="entry name" value="P-loop_NTPase"/>
</dbReference>
<dbReference type="PANTHER" id="PTHR16305">
    <property type="entry name" value="TESTICULAR SOLUBLE ADENYLYL CYCLASE"/>
    <property type="match status" value="1"/>
</dbReference>
<gene>
    <name evidence="5" type="ORF">NRB56_54150</name>
</gene>
<evidence type="ECO:0000256" key="1">
    <source>
        <dbReference type="ARBA" id="ARBA00022741"/>
    </source>
</evidence>
<feature type="region of interest" description="Disordered" evidence="3">
    <location>
        <begin position="324"/>
        <end position="456"/>
    </location>
</feature>
<dbReference type="GO" id="GO:0004016">
    <property type="term" value="F:adenylate cyclase activity"/>
    <property type="evidence" value="ECO:0007669"/>
    <property type="project" value="TreeGrafter"/>
</dbReference>
<accession>A0A7K0DWY3</accession>
<sequence>MRMFGRDTELKDLAALVDGPGDRSGILIEGEPGIGKSALVDEAVAAAAIAGLRALRTAGAETEHGLAYAGLQRLLYPLRRGFDALPARQFDALSAALGTSETDGEPSLHLVALAALTLLSDTAAERPLLVVAEDVHWLDPASAEVLAFVARRIDSEPVAVLATLRAGTSSPLRAAGLTLLPLGPLSDDDAAALLGSVARDLPDPVRRRVLAEAHGNPLALTELPTAAADLTDPTSTLPLTERLERAFSARGAALPGRTRAALLVAALDDGDSIIEILSAAKVLLGSEVDAEILEPAVTARLIDIDAGTVTFRHPLIRSALASAAPPVNAGARTGRSPDRSPTSRIGRCGTVRREPTEPTKRWPPRSRRRPSGPSIGVARSPRWNGPRPSATTPRGARIACCAPPNWPSTTAAGTGPNSWSAPRTHSPSPPRRTPPRTGCSAGSRTECAKVLRVSAS</sequence>
<proteinExistence type="predicted"/>
<evidence type="ECO:0000259" key="4">
    <source>
        <dbReference type="Pfam" id="PF13191"/>
    </source>
</evidence>
<feature type="domain" description="Orc1-like AAA ATPase" evidence="4">
    <location>
        <begin position="3"/>
        <end position="160"/>
    </location>
</feature>
<dbReference type="RefSeq" id="WP_227838386.1">
    <property type="nucleotide sequence ID" value="NZ_WEGI01000012.1"/>
</dbReference>
<organism evidence="5 6">
    <name type="scientific">Nocardia aurantia</name>
    <dbReference type="NCBI Taxonomy" id="2585199"/>
    <lineage>
        <taxon>Bacteria</taxon>
        <taxon>Bacillati</taxon>
        <taxon>Actinomycetota</taxon>
        <taxon>Actinomycetes</taxon>
        <taxon>Mycobacteriales</taxon>
        <taxon>Nocardiaceae</taxon>
        <taxon>Nocardia</taxon>
    </lineage>
</organism>
<dbReference type="Pfam" id="PF13191">
    <property type="entry name" value="AAA_16"/>
    <property type="match status" value="1"/>
</dbReference>
<keyword evidence="6" id="KW-1185">Reference proteome</keyword>
<comment type="caution">
    <text evidence="5">The sequence shown here is derived from an EMBL/GenBank/DDBJ whole genome shotgun (WGS) entry which is preliminary data.</text>
</comment>
<keyword evidence="2" id="KW-0067">ATP-binding</keyword>
<dbReference type="Proteomes" id="UP000431401">
    <property type="component" value="Unassembled WGS sequence"/>
</dbReference>
<dbReference type="PANTHER" id="PTHR16305:SF35">
    <property type="entry name" value="TRANSCRIPTIONAL ACTIVATOR DOMAIN"/>
    <property type="match status" value="1"/>
</dbReference>
<evidence type="ECO:0000313" key="6">
    <source>
        <dbReference type="Proteomes" id="UP000431401"/>
    </source>
</evidence>
<dbReference type="EMBL" id="WEGI01000012">
    <property type="protein sequence ID" value="MQY29822.1"/>
    <property type="molecule type" value="Genomic_DNA"/>
</dbReference>
<feature type="compositionally biased region" description="Basic and acidic residues" evidence="3">
    <location>
        <begin position="351"/>
        <end position="360"/>
    </location>
</feature>
<dbReference type="SUPFAM" id="SSF52540">
    <property type="entry name" value="P-loop containing nucleoside triphosphate hydrolases"/>
    <property type="match status" value="1"/>
</dbReference>
<evidence type="ECO:0000313" key="5">
    <source>
        <dbReference type="EMBL" id="MQY29822.1"/>
    </source>
</evidence>
<evidence type="ECO:0000256" key="2">
    <source>
        <dbReference type="ARBA" id="ARBA00022840"/>
    </source>
</evidence>
<reference evidence="5 6" key="1">
    <citation type="submission" date="2019-10" db="EMBL/GenBank/DDBJ databases">
        <title>Nocardia macrotermitis sp. nov. and Nocardia aurantia sp. nov., isolated from the gut of fungus growing-termite Macrotermes natalensis.</title>
        <authorList>
            <person name="Benndorf R."/>
            <person name="Schwitalla J."/>
            <person name="Martin K."/>
            <person name="De Beer W."/>
            <person name="Kaster A.-K."/>
            <person name="Vollmers J."/>
            <person name="Poulsen M."/>
            <person name="Beemelmanns C."/>
        </authorList>
    </citation>
    <scope>NUCLEOTIDE SEQUENCE [LARGE SCALE GENOMIC DNA]</scope>
    <source>
        <strain evidence="5 6">RB56</strain>
    </source>
</reference>
<dbReference type="AlphaFoldDB" id="A0A7K0DWY3"/>
<dbReference type="GO" id="GO:0005737">
    <property type="term" value="C:cytoplasm"/>
    <property type="evidence" value="ECO:0007669"/>
    <property type="project" value="TreeGrafter"/>
</dbReference>
<evidence type="ECO:0000256" key="3">
    <source>
        <dbReference type="SAM" id="MobiDB-lite"/>
    </source>
</evidence>
<dbReference type="GO" id="GO:0005524">
    <property type="term" value="F:ATP binding"/>
    <property type="evidence" value="ECO:0007669"/>
    <property type="project" value="UniProtKB-KW"/>
</dbReference>
<feature type="compositionally biased region" description="Polar residues" evidence="3">
    <location>
        <begin position="407"/>
        <end position="419"/>
    </location>
</feature>
<dbReference type="InterPro" id="IPR041664">
    <property type="entry name" value="AAA_16"/>
</dbReference>